<proteinExistence type="predicted"/>
<evidence type="ECO:0000313" key="1">
    <source>
        <dbReference type="EMBL" id="KKT21902.1"/>
    </source>
</evidence>
<evidence type="ECO:0000313" key="2">
    <source>
        <dbReference type="Proteomes" id="UP000033831"/>
    </source>
</evidence>
<name>A0A0G1HQL2_9BACT</name>
<accession>A0A0G1HQL2</accession>
<dbReference type="Proteomes" id="UP000033831">
    <property type="component" value="Unassembled WGS sequence"/>
</dbReference>
<dbReference type="EMBL" id="LCGX01000053">
    <property type="protein sequence ID" value="KKT21902.1"/>
    <property type="molecule type" value="Genomic_DNA"/>
</dbReference>
<organism evidence="1 2">
    <name type="scientific">Candidatus Nomurabacteria bacterium GW2011_GWF2_43_8</name>
    <dbReference type="NCBI Taxonomy" id="1618779"/>
    <lineage>
        <taxon>Bacteria</taxon>
        <taxon>Candidatus Nomuraibacteriota</taxon>
    </lineage>
</organism>
<reference evidence="1 2" key="1">
    <citation type="journal article" date="2015" name="Nature">
        <title>rRNA introns, odd ribosomes, and small enigmatic genomes across a large radiation of phyla.</title>
        <authorList>
            <person name="Brown C.T."/>
            <person name="Hug L.A."/>
            <person name="Thomas B.C."/>
            <person name="Sharon I."/>
            <person name="Castelle C.J."/>
            <person name="Singh A."/>
            <person name="Wilkins M.J."/>
            <person name="Williams K.H."/>
            <person name="Banfield J.F."/>
        </authorList>
    </citation>
    <scope>NUCLEOTIDE SEQUENCE [LARGE SCALE GENOMIC DNA]</scope>
</reference>
<protein>
    <submittedName>
        <fullName evidence="1">Uncharacterized protein</fullName>
    </submittedName>
</protein>
<gene>
    <name evidence="1" type="ORF">UW07_C0053G0003</name>
</gene>
<sequence length="267" mass="30892">MPFEAYKIYQEYEPDKYKTSTQEKVARALAEAKKEGLEPVKEALDFNEVRELFENDFIGIEEVEKFTGRPLTPEEKRIAEEKWQKKIEEQGLTKEGLEQLKQEGFMVVLRVGALAGKEKKDKEMPVTIKNLRKKFPLFYNQDWYNNEQFADEALGGLDWGIVKKELLDETRSKNWDEQQEILKTWAEAHGVPEKFVRRRTPTEVAYDVLAYFQARNQRILEKDWDWTSVQSSDGKFVNVGGFDSDGLSVSSAARVARSSHLGVCPAR</sequence>
<comment type="caution">
    <text evidence="1">The sequence shown here is derived from an EMBL/GenBank/DDBJ whole genome shotgun (WGS) entry which is preliminary data.</text>
</comment>
<dbReference type="PATRIC" id="fig|1618779.3.peg.754"/>
<dbReference type="AlphaFoldDB" id="A0A0G1HQL2"/>